<keyword evidence="1" id="KW-1133">Transmembrane helix</keyword>
<accession>A0ABU3F2B9</accession>
<dbReference type="EMBL" id="JARPYI010000005">
    <property type="protein sequence ID" value="MDT2600316.1"/>
    <property type="molecule type" value="Genomic_DNA"/>
</dbReference>
<evidence type="ECO:0000256" key="1">
    <source>
        <dbReference type="SAM" id="Phobius"/>
    </source>
</evidence>
<name>A0ABU3F2B9_9ENTE</name>
<gene>
    <name evidence="2" type="ORF">P7D85_11060</name>
</gene>
<feature type="transmembrane region" description="Helical" evidence="1">
    <location>
        <begin position="85"/>
        <end position="105"/>
    </location>
</feature>
<sequence>MHYFVSALPVIVFLFIFPVLYSYLSKHDKYRTNSAFGFRTTKAVKNPSNWQASQRLCCYTSISLGFVQLAFTLLFKLMTSFSDDLFLILNASFFFLLLLGQCIYVNSKLD</sequence>
<keyword evidence="3" id="KW-1185">Reference proteome</keyword>
<evidence type="ECO:0000313" key="2">
    <source>
        <dbReference type="EMBL" id="MDT2600316.1"/>
    </source>
</evidence>
<dbReference type="Proteomes" id="UP001252875">
    <property type="component" value="Unassembled WGS sequence"/>
</dbReference>
<comment type="caution">
    <text evidence="2">The sequence shown here is derived from an EMBL/GenBank/DDBJ whole genome shotgun (WGS) entry which is preliminary data.</text>
</comment>
<evidence type="ECO:0000313" key="3">
    <source>
        <dbReference type="Proteomes" id="UP001252875"/>
    </source>
</evidence>
<organism evidence="2 3">
    <name type="scientific">Enterococcus hulanensis</name>
    <dbReference type="NCBI Taxonomy" id="2559929"/>
    <lineage>
        <taxon>Bacteria</taxon>
        <taxon>Bacillati</taxon>
        <taxon>Bacillota</taxon>
        <taxon>Bacilli</taxon>
        <taxon>Lactobacillales</taxon>
        <taxon>Enterococcaceae</taxon>
        <taxon>Enterococcus</taxon>
    </lineage>
</organism>
<keyword evidence="1" id="KW-0472">Membrane</keyword>
<reference evidence="2 3" key="1">
    <citation type="submission" date="2023-03" db="EMBL/GenBank/DDBJ databases">
        <authorList>
            <person name="Shen W."/>
            <person name="Cai J."/>
        </authorList>
    </citation>
    <scope>NUCLEOTIDE SEQUENCE [LARGE SCALE GENOMIC DNA]</scope>
    <source>
        <strain evidence="2 3">D6-4</strain>
    </source>
</reference>
<feature type="transmembrane region" description="Helical" evidence="1">
    <location>
        <begin position="6"/>
        <end position="24"/>
    </location>
</feature>
<dbReference type="RefSeq" id="WP_311822259.1">
    <property type="nucleotide sequence ID" value="NZ_JARPYF010000005.1"/>
</dbReference>
<feature type="transmembrane region" description="Helical" evidence="1">
    <location>
        <begin position="56"/>
        <end position="79"/>
    </location>
</feature>
<dbReference type="InterPro" id="IPR025962">
    <property type="entry name" value="SdpI/YhfL"/>
</dbReference>
<dbReference type="Pfam" id="PF13630">
    <property type="entry name" value="SdpI"/>
    <property type="match status" value="1"/>
</dbReference>
<keyword evidence="1" id="KW-0812">Transmembrane</keyword>
<proteinExistence type="predicted"/>
<protein>
    <submittedName>
        <fullName evidence="2">SdpI family protein</fullName>
    </submittedName>
</protein>